<keyword evidence="4 6" id="KW-1133">Transmembrane helix</keyword>
<evidence type="ECO:0000256" key="5">
    <source>
        <dbReference type="ARBA" id="ARBA00023136"/>
    </source>
</evidence>
<proteinExistence type="inferred from homology"/>
<dbReference type="Proteomes" id="UP001200145">
    <property type="component" value="Unassembled WGS sequence"/>
</dbReference>
<evidence type="ECO:0000256" key="1">
    <source>
        <dbReference type="ARBA" id="ARBA00004141"/>
    </source>
</evidence>
<evidence type="ECO:0000259" key="7">
    <source>
        <dbReference type="Pfam" id="PF00892"/>
    </source>
</evidence>
<dbReference type="EMBL" id="JAKEVY010000005">
    <property type="protein sequence ID" value="MCF1716524.1"/>
    <property type="molecule type" value="Genomic_DNA"/>
</dbReference>
<feature type="transmembrane region" description="Helical" evidence="6">
    <location>
        <begin position="175"/>
        <end position="193"/>
    </location>
</feature>
<dbReference type="RefSeq" id="WP_234867797.1">
    <property type="nucleotide sequence ID" value="NZ_JAKEVY010000005.1"/>
</dbReference>
<evidence type="ECO:0000313" key="8">
    <source>
        <dbReference type="EMBL" id="MCF1716524.1"/>
    </source>
</evidence>
<feature type="domain" description="EamA" evidence="7">
    <location>
        <begin position="9"/>
        <end position="137"/>
    </location>
</feature>
<feature type="transmembrane region" description="Helical" evidence="6">
    <location>
        <begin position="245"/>
        <end position="264"/>
    </location>
</feature>
<dbReference type="PANTHER" id="PTHR32322:SF2">
    <property type="entry name" value="EAMA DOMAIN-CONTAINING PROTEIN"/>
    <property type="match status" value="1"/>
</dbReference>
<evidence type="ECO:0000256" key="6">
    <source>
        <dbReference type="SAM" id="Phobius"/>
    </source>
</evidence>
<feature type="transmembrane region" description="Helical" evidence="6">
    <location>
        <begin position="121"/>
        <end position="139"/>
    </location>
</feature>
<accession>A0ABS9BMT4</accession>
<evidence type="ECO:0000313" key="9">
    <source>
        <dbReference type="Proteomes" id="UP001200145"/>
    </source>
</evidence>
<sequence length="291" mass="31325">MSPKLLNWFLFAALALIWGSSFILMKAGMEALSAYQVAAIRMLSGGLILLPMALKSFREIPREKIGLVVLSGFLGSFFPAFFFCIAETKIDSSLAGILNALTPMFTISIGALFFQLQINAAKIAGVVLGFIGLCLLFLVRGKLELSYLSYSSLVILATLCYGINVNMVARYLKGIGSVSIASFAFACLIPPSLAVLWKTGYFEMDRIPDSGTWWMATGSAVVLGVMGTALASIIFYMLVKRAGTLFASLVTYGIPFVAIGWGLLFGESITLAQVGCLLIILAGVYLVNRNK</sequence>
<evidence type="ECO:0000256" key="4">
    <source>
        <dbReference type="ARBA" id="ARBA00022989"/>
    </source>
</evidence>
<evidence type="ECO:0000256" key="3">
    <source>
        <dbReference type="ARBA" id="ARBA00022692"/>
    </source>
</evidence>
<dbReference type="PANTHER" id="PTHR32322">
    <property type="entry name" value="INNER MEMBRANE TRANSPORTER"/>
    <property type="match status" value="1"/>
</dbReference>
<feature type="transmembrane region" description="Helical" evidence="6">
    <location>
        <begin position="145"/>
        <end position="163"/>
    </location>
</feature>
<dbReference type="SUPFAM" id="SSF103481">
    <property type="entry name" value="Multidrug resistance efflux transporter EmrE"/>
    <property type="match status" value="2"/>
</dbReference>
<name>A0ABS9BMT4_9BACT</name>
<feature type="transmembrane region" description="Helical" evidence="6">
    <location>
        <begin position="94"/>
        <end position="114"/>
    </location>
</feature>
<feature type="transmembrane region" description="Helical" evidence="6">
    <location>
        <begin position="270"/>
        <end position="287"/>
    </location>
</feature>
<comment type="similarity">
    <text evidence="2">Belongs to the EamA transporter family.</text>
</comment>
<dbReference type="InterPro" id="IPR000620">
    <property type="entry name" value="EamA_dom"/>
</dbReference>
<protein>
    <submittedName>
        <fullName evidence="8">DMT family transporter</fullName>
    </submittedName>
</protein>
<organism evidence="8 9">
    <name type="scientific">Flavihumibacter fluminis</name>
    <dbReference type="NCBI Taxonomy" id="2909236"/>
    <lineage>
        <taxon>Bacteria</taxon>
        <taxon>Pseudomonadati</taxon>
        <taxon>Bacteroidota</taxon>
        <taxon>Chitinophagia</taxon>
        <taxon>Chitinophagales</taxon>
        <taxon>Chitinophagaceae</taxon>
        <taxon>Flavihumibacter</taxon>
    </lineage>
</organism>
<keyword evidence="9" id="KW-1185">Reference proteome</keyword>
<evidence type="ECO:0000256" key="2">
    <source>
        <dbReference type="ARBA" id="ARBA00007362"/>
    </source>
</evidence>
<reference evidence="8 9" key="1">
    <citation type="submission" date="2022-01" db="EMBL/GenBank/DDBJ databases">
        <title>Flavihumibacter sp. nov., isolated from sediment of a river.</title>
        <authorList>
            <person name="Liu H."/>
        </authorList>
    </citation>
    <scope>NUCLEOTIDE SEQUENCE [LARGE SCALE GENOMIC DNA]</scope>
    <source>
        <strain evidence="8 9">RY-1</strain>
    </source>
</reference>
<dbReference type="InterPro" id="IPR050638">
    <property type="entry name" value="AA-Vitamin_Transporters"/>
</dbReference>
<comment type="subcellular location">
    <subcellularLocation>
        <location evidence="1">Membrane</location>
        <topology evidence="1">Multi-pass membrane protein</topology>
    </subcellularLocation>
</comment>
<keyword evidence="3 6" id="KW-0812">Transmembrane</keyword>
<comment type="caution">
    <text evidence="8">The sequence shown here is derived from an EMBL/GenBank/DDBJ whole genome shotgun (WGS) entry which is preliminary data.</text>
</comment>
<gene>
    <name evidence="8" type="ORF">L0U88_17920</name>
</gene>
<feature type="domain" description="EamA" evidence="7">
    <location>
        <begin position="152"/>
        <end position="288"/>
    </location>
</feature>
<feature type="transmembrane region" description="Helical" evidence="6">
    <location>
        <begin position="35"/>
        <end position="54"/>
    </location>
</feature>
<feature type="transmembrane region" description="Helical" evidence="6">
    <location>
        <begin position="213"/>
        <end position="238"/>
    </location>
</feature>
<dbReference type="InterPro" id="IPR037185">
    <property type="entry name" value="EmrE-like"/>
</dbReference>
<keyword evidence="5 6" id="KW-0472">Membrane</keyword>
<feature type="transmembrane region" description="Helical" evidence="6">
    <location>
        <begin position="66"/>
        <end position="88"/>
    </location>
</feature>
<dbReference type="Pfam" id="PF00892">
    <property type="entry name" value="EamA"/>
    <property type="match status" value="2"/>
</dbReference>